<organism evidence="1 2">
    <name type="scientific">Zootermopsis nevadensis</name>
    <name type="common">Dampwood termite</name>
    <dbReference type="NCBI Taxonomy" id="136037"/>
    <lineage>
        <taxon>Eukaryota</taxon>
        <taxon>Metazoa</taxon>
        <taxon>Ecdysozoa</taxon>
        <taxon>Arthropoda</taxon>
        <taxon>Hexapoda</taxon>
        <taxon>Insecta</taxon>
        <taxon>Pterygota</taxon>
        <taxon>Neoptera</taxon>
        <taxon>Polyneoptera</taxon>
        <taxon>Dictyoptera</taxon>
        <taxon>Blattodea</taxon>
        <taxon>Blattoidea</taxon>
        <taxon>Termitoidae</taxon>
        <taxon>Termopsidae</taxon>
        <taxon>Zootermopsis</taxon>
    </lineage>
</organism>
<reference evidence="1 2" key="1">
    <citation type="journal article" date="2014" name="Nat. Commun.">
        <title>Molecular traces of alternative social organization in a termite genome.</title>
        <authorList>
            <person name="Terrapon N."/>
            <person name="Li C."/>
            <person name="Robertson H.M."/>
            <person name="Ji L."/>
            <person name="Meng X."/>
            <person name="Booth W."/>
            <person name="Chen Z."/>
            <person name="Childers C.P."/>
            <person name="Glastad K.M."/>
            <person name="Gokhale K."/>
            <person name="Gowin J."/>
            <person name="Gronenberg W."/>
            <person name="Hermansen R.A."/>
            <person name="Hu H."/>
            <person name="Hunt B.G."/>
            <person name="Huylmans A.K."/>
            <person name="Khalil S.M."/>
            <person name="Mitchell R.D."/>
            <person name="Munoz-Torres M.C."/>
            <person name="Mustard J.A."/>
            <person name="Pan H."/>
            <person name="Reese J.T."/>
            <person name="Scharf M.E."/>
            <person name="Sun F."/>
            <person name="Vogel H."/>
            <person name="Xiao J."/>
            <person name="Yang W."/>
            <person name="Yang Z."/>
            <person name="Yang Z."/>
            <person name="Zhou J."/>
            <person name="Zhu J."/>
            <person name="Brent C.S."/>
            <person name="Elsik C.G."/>
            <person name="Goodisman M.A."/>
            <person name="Liberles D.A."/>
            <person name="Roe R.M."/>
            <person name="Vargo E.L."/>
            <person name="Vilcinskas A."/>
            <person name="Wang J."/>
            <person name="Bornberg-Bauer E."/>
            <person name="Korb J."/>
            <person name="Zhang G."/>
            <person name="Liebig J."/>
        </authorList>
    </citation>
    <scope>NUCLEOTIDE SEQUENCE [LARGE SCALE GENOMIC DNA]</scope>
    <source>
        <tissue evidence="1">Whole organism</tissue>
    </source>
</reference>
<dbReference type="AlphaFoldDB" id="A0A067R4L2"/>
<evidence type="ECO:0000313" key="1">
    <source>
        <dbReference type="EMBL" id="KDR12900.1"/>
    </source>
</evidence>
<evidence type="ECO:0000313" key="2">
    <source>
        <dbReference type="Proteomes" id="UP000027135"/>
    </source>
</evidence>
<name>A0A067R4L2_ZOONE</name>
<protein>
    <submittedName>
        <fullName evidence="1">Uncharacterized protein</fullName>
    </submittedName>
</protein>
<dbReference type="EMBL" id="KK852982">
    <property type="protein sequence ID" value="KDR12900.1"/>
    <property type="molecule type" value="Genomic_DNA"/>
</dbReference>
<keyword evidence="2" id="KW-1185">Reference proteome</keyword>
<sequence>MYRIDFSGFRNHMKDASGRLVCQEGQVHCDPVLLGSSLLLHVLEDEVQLLPCPGPVIVV</sequence>
<dbReference type="Proteomes" id="UP000027135">
    <property type="component" value="Unassembled WGS sequence"/>
</dbReference>
<proteinExistence type="predicted"/>
<dbReference type="InParanoid" id="A0A067R4L2"/>
<accession>A0A067R4L2</accession>
<gene>
    <name evidence="1" type="ORF">L798_13126</name>
</gene>